<name>A0A397JPC3_9GLOM</name>
<dbReference type="EMBL" id="PQFF01000011">
    <property type="protein sequence ID" value="RHZ89487.1"/>
    <property type="molecule type" value="Genomic_DNA"/>
</dbReference>
<keyword evidence="3" id="KW-1185">Reference proteome</keyword>
<dbReference type="InterPro" id="IPR006571">
    <property type="entry name" value="TLDc_dom"/>
</dbReference>
<protein>
    <recommendedName>
        <fullName evidence="1">TLDc domain-containing protein</fullName>
    </recommendedName>
</protein>
<dbReference type="OrthoDB" id="2406712at2759"/>
<organism evidence="2 3">
    <name type="scientific">Diversispora epigaea</name>
    <dbReference type="NCBI Taxonomy" id="1348612"/>
    <lineage>
        <taxon>Eukaryota</taxon>
        <taxon>Fungi</taxon>
        <taxon>Fungi incertae sedis</taxon>
        <taxon>Mucoromycota</taxon>
        <taxon>Glomeromycotina</taxon>
        <taxon>Glomeromycetes</taxon>
        <taxon>Diversisporales</taxon>
        <taxon>Diversisporaceae</taxon>
        <taxon>Diversispora</taxon>
    </lineage>
</organism>
<sequence>MSYELSYNARDKLFSIHNSLQEAPLRKSFEECAIQLHHYTPQEIIKNRENNLNNNKNNSNGNDEMMVMNQMKTNSINSRISMDLSTGYMFQRNYESYYSKAIEEENFITLKTTLPLIRYFHLSITEIFDKITLYKKILDKKLWKDINQNMAAPDRPVKSIILPARSILVTKFQPRTKEPKEHFSTIISEEHAAEISSWIDRKTTTCSATNIPYKFELILIVIAKVKGTDEILGGYNPLAWDNSNIDGKWVETKDSFIFSLKNDNIGHCDFNRYERPIRTTLLFSIVNYEVFKITGKS</sequence>
<reference evidence="2 3" key="1">
    <citation type="submission" date="2018-08" db="EMBL/GenBank/DDBJ databases">
        <title>Genome and evolution of the arbuscular mycorrhizal fungus Diversispora epigaea (formerly Glomus versiforme) and its bacterial endosymbionts.</title>
        <authorList>
            <person name="Sun X."/>
            <person name="Fei Z."/>
            <person name="Harrison M."/>
        </authorList>
    </citation>
    <scope>NUCLEOTIDE SEQUENCE [LARGE SCALE GENOMIC DNA]</scope>
    <source>
        <strain evidence="2 3">IT104</strain>
    </source>
</reference>
<feature type="domain" description="TLDc" evidence="1">
    <location>
        <begin position="159"/>
        <end position="297"/>
    </location>
</feature>
<evidence type="ECO:0000313" key="3">
    <source>
        <dbReference type="Proteomes" id="UP000266861"/>
    </source>
</evidence>
<evidence type="ECO:0000313" key="2">
    <source>
        <dbReference type="EMBL" id="RHZ89487.1"/>
    </source>
</evidence>
<proteinExistence type="predicted"/>
<evidence type="ECO:0000259" key="1">
    <source>
        <dbReference type="PROSITE" id="PS51886"/>
    </source>
</evidence>
<dbReference type="PROSITE" id="PS51886">
    <property type="entry name" value="TLDC"/>
    <property type="match status" value="1"/>
</dbReference>
<comment type="caution">
    <text evidence="2">The sequence shown here is derived from an EMBL/GenBank/DDBJ whole genome shotgun (WGS) entry which is preliminary data.</text>
</comment>
<accession>A0A397JPC3</accession>
<dbReference type="Proteomes" id="UP000266861">
    <property type="component" value="Unassembled WGS sequence"/>
</dbReference>
<dbReference type="AlphaFoldDB" id="A0A397JPC3"/>
<gene>
    <name evidence="2" type="ORF">Glove_13g67</name>
</gene>